<feature type="transmembrane region" description="Helical" evidence="1">
    <location>
        <begin position="91"/>
        <end position="113"/>
    </location>
</feature>
<dbReference type="Proteomes" id="UP000636479">
    <property type="component" value="Unassembled WGS sequence"/>
</dbReference>
<feature type="transmembrane region" description="Helical" evidence="1">
    <location>
        <begin position="152"/>
        <end position="173"/>
    </location>
</feature>
<dbReference type="RefSeq" id="XP_037220914.1">
    <property type="nucleotide sequence ID" value="XM_037362993.1"/>
</dbReference>
<keyword evidence="1" id="KW-1133">Transmembrane helix</keyword>
<keyword evidence="3" id="KW-1185">Reference proteome</keyword>
<accession>A0A8H6ST80</accession>
<protein>
    <submittedName>
        <fullName evidence="2">Uncharacterized protein</fullName>
    </submittedName>
</protein>
<feature type="transmembrane region" description="Helical" evidence="1">
    <location>
        <begin position="64"/>
        <end position="85"/>
    </location>
</feature>
<comment type="caution">
    <text evidence="2">The sequence shown here is derived from an EMBL/GenBank/DDBJ whole genome shotgun (WGS) entry which is preliminary data.</text>
</comment>
<keyword evidence="1" id="KW-0472">Membrane</keyword>
<dbReference type="GeneID" id="59345509"/>
<evidence type="ECO:0000313" key="2">
    <source>
        <dbReference type="EMBL" id="KAF7303942.1"/>
    </source>
</evidence>
<feature type="transmembrane region" description="Helical" evidence="1">
    <location>
        <begin position="226"/>
        <end position="250"/>
    </location>
</feature>
<dbReference type="AlphaFoldDB" id="A0A8H6ST80"/>
<feature type="transmembrane region" description="Helical" evidence="1">
    <location>
        <begin position="28"/>
        <end position="52"/>
    </location>
</feature>
<dbReference type="OrthoDB" id="3250682at2759"/>
<evidence type="ECO:0000256" key="1">
    <source>
        <dbReference type="SAM" id="Phobius"/>
    </source>
</evidence>
<feature type="transmembrane region" description="Helical" evidence="1">
    <location>
        <begin position="194"/>
        <end position="214"/>
    </location>
</feature>
<dbReference type="EMBL" id="JACAZF010000005">
    <property type="protein sequence ID" value="KAF7303942.1"/>
    <property type="molecule type" value="Genomic_DNA"/>
</dbReference>
<name>A0A8H6ST80_9AGAR</name>
<keyword evidence="1" id="KW-0812">Transmembrane</keyword>
<feature type="transmembrane region" description="Helical" evidence="1">
    <location>
        <begin position="262"/>
        <end position="283"/>
    </location>
</feature>
<evidence type="ECO:0000313" key="3">
    <source>
        <dbReference type="Proteomes" id="UP000636479"/>
    </source>
</evidence>
<organism evidence="2 3">
    <name type="scientific">Mycena indigotica</name>
    <dbReference type="NCBI Taxonomy" id="2126181"/>
    <lineage>
        <taxon>Eukaryota</taxon>
        <taxon>Fungi</taxon>
        <taxon>Dikarya</taxon>
        <taxon>Basidiomycota</taxon>
        <taxon>Agaricomycotina</taxon>
        <taxon>Agaricomycetes</taxon>
        <taxon>Agaricomycetidae</taxon>
        <taxon>Agaricales</taxon>
        <taxon>Marasmiineae</taxon>
        <taxon>Mycenaceae</taxon>
        <taxon>Mycena</taxon>
    </lineage>
</organism>
<proteinExistence type="predicted"/>
<reference evidence="2" key="1">
    <citation type="submission" date="2020-05" db="EMBL/GenBank/DDBJ databases">
        <title>Mycena genomes resolve the evolution of fungal bioluminescence.</title>
        <authorList>
            <person name="Tsai I.J."/>
        </authorList>
    </citation>
    <scope>NUCLEOTIDE SEQUENCE</scope>
    <source>
        <strain evidence="2">171206Taipei</strain>
    </source>
</reference>
<feature type="transmembrane region" description="Helical" evidence="1">
    <location>
        <begin position="120"/>
        <end position="140"/>
    </location>
</feature>
<sequence length="318" mass="35356">MSTPDTGQLQPGLTQSLAAISRPVVTTMMAVVVLETLLFGIFVVLLVTHTWLRLQYRSKEGSPGWRASPLMLTSLAIFSLCALHWSLTIVAFFFGFLNGTGSLGLLGLMLFYFQKMKMVVAVRGVLTVLTILVGYIALIYRTWVIWNRDIRVAVFPIALWLGQLGMGAAIAVLTFRNRDNILTLFNNSVFTANWVLMLCTNLYCTLFTAWKIWITCRPIGGSRAKMFMAVLAVLLESYAILAAWLVLFIVTHQTRSVIELAAVNLTPQIIGIVNTLILIRVGLQRPPPQATTRELVLTTMASMGEVDSRVTVLESKWL</sequence>
<gene>
    <name evidence="2" type="ORF">MIND_00624900</name>
</gene>